<name>A0ABT2K071_9ACTN</name>
<evidence type="ECO:0000313" key="2">
    <source>
        <dbReference type="EMBL" id="MCT2593506.1"/>
    </source>
</evidence>
<dbReference type="RefSeq" id="WP_260220881.1">
    <property type="nucleotide sequence ID" value="NZ_JAJAGO010000014.1"/>
</dbReference>
<organism evidence="2 3">
    <name type="scientific">Streptomyces gossypii</name>
    <dbReference type="NCBI Taxonomy" id="2883101"/>
    <lineage>
        <taxon>Bacteria</taxon>
        <taxon>Bacillati</taxon>
        <taxon>Actinomycetota</taxon>
        <taxon>Actinomycetes</taxon>
        <taxon>Kitasatosporales</taxon>
        <taxon>Streptomycetaceae</taxon>
        <taxon>Streptomyces</taxon>
    </lineage>
</organism>
<feature type="region of interest" description="Disordered" evidence="1">
    <location>
        <begin position="106"/>
        <end position="129"/>
    </location>
</feature>
<reference evidence="2 3" key="1">
    <citation type="submission" date="2021-10" db="EMBL/GenBank/DDBJ databases">
        <title>Streptomyces gossypii sp. nov., isolated from soil collected from cotton field.</title>
        <authorList>
            <person name="Ge X."/>
            <person name="Chen X."/>
            <person name="Liu W."/>
        </authorList>
    </citation>
    <scope>NUCLEOTIDE SEQUENCE [LARGE SCALE GENOMIC DNA]</scope>
    <source>
        <strain evidence="2 3">N2-109</strain>
    </source>
</reference>
<sequence length="150" mass="15651">MACGGSDSGNEDSVASAGGDKQSSGKKLSGEEKAKKYKACLAERGVAPLSGKVGEDVPEQTASEEEVEAALKACKDYAPTVADGRNQKPTAGELENSRKYVQCLRKNGYDAPDPDPETGGLDVGQGDMGDLDKLKAASEKCRDLNPANQK</sequence>
<dbReference type="Proteomes" id="UP001156389">
    <property type="component" value="Unassembled WGS sequence"/>
</dbReference>
<accession>A0ABT2K071</accession>
<evidence type="ECO:0000313" key="3">
    <source>
        <dbReference type="Proteomes" id="UP001156389"/>
    </source>
</evidence>
<gene>
    <name evidence="2" type="ORF">LHJ74_26990</name>
</gene>
<proteinExistence type="predicted"/>
<keyword evidence="3" id="KW-1185">Reference proteome</keyword>
<evidence type="ECO:0000256" key="1">
    <source>
        <dbReference type="SAM" id="MobiDB-lite"/>
    </source>
</evidence>
<dbReference type="EMBL" id="JAJAGO010000014">
    <property type="protein sequence ID" value="MCT2593506.1"/>
    <property type="molecule type" value="Genomic_DNA"/>
</dbReference>
<evidence type="ECO:0008006" key="4">
    <source>
        <dbReference type="Google" id="ProtNLM"/>
    </source>
</evidence>
<comment type="caution">
    <text evidence="2">The sequence shown here is derived from an EMBL/GenBank/DDBJ whole genome shotgun (WGS) entry which is preliminary data.</text>
</comment>
<feature type="region of interest" description="Disordered" evidence="1">
    <location>
        <begin position="1"/>
        <end position="32"/>
    </location>
</feature>
<protein>
    <recommendedName>
        <fullName evidence="4">Lipoprotein</fullName>
    </recommendedName>
</protein>